<dbReference type="RefSeq" id="WP_328983649.1">
    <property type="nucleotide sequence ID" value="NZ_CP121472.1"/>
</dbReference>
<feature type="compositionally biased region" description="Basic and acidic residues" evidence="2">
    <location>
        <begin position="747"/>
        <end position="774"/>
    </location>
</feature>
<dbReference type="Proteomes" id="UP001432180">
    <property type="component" value="Chromosome"/>
</dbReference>
<protein>
    <submittedName>
        <fullName evidence="3">Chromosome segregation protein</fullName>
    </submittedName>
</protein>
<feature type="compositionally biased region" description="Low complexity" evidence="2">
    <location>
        <begin position="1"/>
        <end position="18"/>
    </location>
</feature>
<dbReference type="PANTHER" id="PTHR23159">
    <property type="entry name" value="CENTROSOMAL PROTEIN 2"/>
    <property type="match status" value="1"/>
</dbReference>
<dbReference type="SUPFAM" id="SSF52540">
    <property type="entry name" value="P-loop containing nucleoside triphosphate hydrolases"/>
    <property type="match status" value="1"/>
</dbReference>
<dbReference type="Gene3D" id="3.40.50.300">
    <property type="entry name" value="P-loop containing nucleotide triphosphate hydrolases"/>
    <property type="match status" value="1"/>
</dbReference>
<feature type="region of interest" description="Disordered" evidence="2">
    <location>
        <begin position="1"/>
        <end position="29"/>
    </location>
</feature>
<dbReference type="EMBL" id="CP121472">
    <property type="protein sequence ID" value="WPL17847.1"/>
    <property type="molecule type" value="Genomic_DNA"/>
</dbReference>
<feature type="coiled-coil region" evidence="1">
    <location>
        <begin position="335"/>
        <end position="405"/>
    </location>
</feature>
<sequence length="1199" mass="136232">MTEPIPGVASASASASVPIPAPAPAPAASPAPENLALDFTGDDRLAGFRLQRLEVFNWGTFDQRVWTLHAHGRNTLVTGDIGSGKSTLVDAITTLLVPAQRVAYNKAAGADARERSLRSYVLGHYKSERSEATGNAKPVALRAPGSYSVILGVFHNASYDKTATLAQVFWLAEPQGQPSRFFVGAERTLSIAEDFAHFGNEMPKLKKQLKAKGAEINDSFPRYGAWFRRVMSINNEQALELFHQTVSMKSVGNLTDFVRAHMLEPFAVGERITALIRHFDDLNRAHEAVLKAKQQIALLTPLVANWEQHQRLGAELDKLRACREALGSYIASLKVEHLDARRAELREEIDRRATRIARLDEQLQGLRHQEFELKRQIAENGGDRIERLRQLIDEKAHERDQRRDKATHYERLLATIDQVQARDADSFLTQRQGFQALREHDEAREAELQNQLTDLSFNLRKIRDEHSALSEELDSLRARPTNIPSPQIKLRQTLCDALRLDPDRLPYAGELLQVREHARDWEGAAERLLRNFGLSLLVPDAEYARIADWVDGTDLRGRLVYYRVRLGPAGTLPELHPDSLVRKLDIKPESPFYPWLEAQLARRFDLACCQTQEQFRRETRAITRAGQIKGGSERHEKDDRHALLDRSRYVLGWTNAAKIRALEDRQQALEHSIAERGAEVARIQTRQAELRTRLNALSRLEEYRDFRELDWAASALELERLKEEKQALESASDLLRALEQQLKELQQRITDSNHQRDVQKDKRSRAETKLEATEQARTAAEAQVQAGTTAGHAAHFPALDARRAELLPDQPLTIENADQQERDLRAWHQSRIDNQTKRMNSLRDRVTQAMTDYRHAYQLETSEVDASIEAGFEYQRMLRELEADDLPRFEARFKELLNENTIREVASFQSQLARERETIRERIDRINASLSQIDYQRGRYIRLEAQPTTDADVRDFQHQLRSCTEDALTGSEDNQYSEKKFLQVRDIIDRFRGRDGQSESDRRWTTKVTDVRNWFTFAASERWREDDQEYEHYSDSGGKSGGQKEKLAYTILAASLAYQFGLEWGAVRSKSFRFVVIDEAFGRGSDESAQYGLRLFSELNLQLLIVTPLQKIHIIEPYVASVGFVHNEDGRASKIRNLSIEEYRAEKARHSGQVPNSSPALAPSGSLDQGAGLGHGISPTQPAAQPADQLAPQSTDSPA</sequence>
<dbReference type="PANTHER" id="PTHR23159:SF31">
    <property type="entry name" value="CENTROSOME-ASSOCIATED PROTEIN CEP250 ISOFORM X1"/>
    <property type="match status" value="1"/>
</dbReference>
<accession>A0ABZ0SCL2</accession>
<dbReference type="Pfam" id="PF13555">
    <property type="entry name" value="AAA_29"/>
    <property type="match status" value="1"/>
</dbReference>
<evidence type="ECO:0000256" key="1">
    <source>
        <dbReference type="SAM" id="Coils"/>
    </source>
</evidence>
<evidence type="ECO:0000256" key="2">
    <source>
        <dbReference type="SAM" id="MobiDB-lite"/>
    </source>
</evidence>
<keyword evidence="1" id="KW-0175">Coiled coil</keyword>
<dbReference type="InterPro" id="IPR027417">
    <property type="entry name" value="P-loop_NTPase"/>
</dbReference>
<feature type="coiled-coil region" evidence="1">
    <location>
        <begin position="445"/>
        <end position="479"/>
    </location>
</feature>
<feature type="region of interest" description="Disordered" evidence="2">
    <location>
        <begin position="1146"/>
        <end position="1199"/>
    </location>
</feature>
<feature type="region of interest" description="Disordered" evidence="2">
    <location>
        <begin position="747"/>
        <end position="776"/>
    </location>
</feature>
<keyword evidence="4" id="KW-1185">Reference proteome</keyword>
<feature type="compositionally biased region" description="Low complexity" evidence="2">
    <location>
        <begin position="1179"/>
        <end position="1193"/>
    </location>
</feature>
<reference evidence="3 4" key="1">
    <citation type="journal article" date="2023" name="Microorganisms">
        <title>Thiorhodovibrio frisius and Trv. litoralis spp. nov., Two Novel Members from a Clade of Fastidious Purple Sulfur Bacteria That Exhibit Unique Red-Shifted Light-Harvesting Capabilities.</title>
        <authorList>
            <person name="Methner A."/>
            <person name="Kuzyk S.B."/>
            <person name="Petersen J."/>
            <person name="Bauer S."/>
            <person name="Brinkmann H."/>
            <person name="Sichau K."/>
            <person name="Wanner G."/>
            <person name="Wolf J."/>
            <person name="Neumann-Schaal M."/>
            <person name="Henke P."/>
            <person name="Tank M."/>
            <person name="Sproer C."/>
            <person name="Bunk B."/>
            <person name="Overmann J."/>
        </authorList>
    </citation>
    <scope>NUCLEOTIDE SEQUENCE [LARGE SCALE GENOMIC DNA]</scope>
    <source>
        <strain evidence="3 4">DSM 6702</strain>
    </source>
</reference>
<evidence type="ECO:0000313" key="3">
    <source>
        <dbReference type="EMBL" id="WPL17847.1"/>
    </source>
</evidence>
<gene>
    <name evidence="3" type="ORF">Thiowin_02889</name>
</gene>
<feature type="compositionally biased region" description="Pro residues" evidence="2">
    <location>
        <begin position="19"/>
        <end position="29"/>
    </location>
</feature>
<organism evidence="3 4">
    <name type="scientific">Thiorhodovibrio winogradskyi</name>
    <dbReference type="NCBI Taxonomy" id="77007"/>
    <lineage>
        <taxon>Bacteria</taxon>
        <taxon>Pseudomonadati</taxon>
        <taxon>Pseudomonadota</taxon>
        <taxon>Gammaproteobacteria</taxon>
        <taxon>Chromatiales</taxon>
        <taxon>Chromatiaceae</taxon>
        <taxon>Thiorhodovibrio</taxon>
    </lineage>
</organism>
<name>A0ABZ0SCL2_9GAMM</name>
<proteinExistence type="predicted"/>
<dbReference type="Pfam" id="PF13558">
    <property type="entry name" value="SbcC_Walker_B"/>
    <property type="match status" value="1"/>
</dbReference>
<evidence type="ECO:0000313" key="4">
    <source>
        <dbReference type="Proteomes" id="UP001432180"/>
    </source>
</evidence>